<evidence type="ECO:0000256" key="5">
    <source>
        <dbReference type="SAM" id="Coils"/>
    </source>
</evidence>
<dbReference type="InterPro" id="IPR008979">
    <property type="entry name" value="Galactose-bd-like_sf"/>
</dbReference>
<gene>
    <name evidence="9" type="ORF">BLNAU_673</name>
</gene>
<keyword evidence="3 7" id="KW-1133">Transmembrane helix</keyword>
<feature type="compositionally biased region" description="Polar residues" evidence="6">
    <location>
        <begin position="92"/>
        <end position="104"/>
    </location>
</feature>
<dbReference type="PANTHER" id="PTHR12911:SF8">
    <property type="entry name" value="KLAROID PROTEIN-RELATED"/>
    <property type="match status" value="1"/>
</dbReference>
<organism evidence="9 10">
    <name type="scientific">Blattamonas nauphoetae</name>
    <dbReference type="NCBI Taxonomy" id="2049346"/>
    <lineage>
        <taxon>Eukaryota</taxon>
        <taxon>Metamonada</taxon>
        <taxon>Preaxostyla</taxon>
        <taxon>Oxymonadida</taxon>
        <taxon>Blattamonas</taxon>
    </lineage>
</organism>
<evidence type="ECO:0000256" key="3">
    <source>
        <dbReference type="ARBA" id="ARBA00022989"/>
    </source>
</evidence>
<dbReference type="EMBL" id="JARBJD010000003">
    <property type="protein sequence ID" value="KAK2964142.1"/>
    <property type="molecule type" value="Genomic_DNA"/>
</dbReference>
<reference evidence="9 10" key="1">
    <citation type="journal article" date="2022" name="bioRxiv">
        <title>Genomics of Preaxostyla Flagellates Illuminates Evolutionary Transitions and the Path Towards Mitochondrial Loss.</title>
        <authorList>
            <person name="Novak L.V.F."/>
            <person name="Treitli S.C."/>
            <person name="Pyrih J."/>
            <person name="Halakuc P."/>
            <person name="Pipaliya S.V."/>
            <person name="Vacek V."/>
            <person name="Brzon O."/>
            <person name="Soukal P."/>
            <person name="Eme L."/>
            <person name="Dacks J.B."/>
            <person name="Karnkowska A."/>
            <person name="Elias M."/>
            <person name="Hampl V."/>
        </authorList>
    </citation>
    <scope>NUCLEOTIDE SEQUENCE [LARGE SCALE GENOMIC DNA]</scope>
    <source>
        <strain evidence="9">NAU3</strain>
        <tissue evidence="9">Gut</tissue>
    </source>
</reference>
<dbReference type="Gene3D" id="1.20.190.10">
    <property type="entry name" value="Pesticidal crystal protein, N-terminal domain"/>
    <property type="match status" value="1"/>
</dbReference>
<evidence type="ECO:0000256" key="7">
    <source>
        <dbReference type="SAM" id="Phobius"/>
    </source>
</evidence>
<dbReference type="InterPro" id="IPR036716">
    <property type="entry name" value="Pest_crys_N_sf"/>
</dbReference>
<evidence type="ECO:0000256" key="1">
    <source>
        <dbReference type="ARBA" id="ARBA00004370"/>
    </source>
</evidence>
<feature type="compositionally biased region" description="Polar residues" evidence="6">
    <location>
        <begin position="184"/>
        <end position="200"/>
    </location>
</feature>
<evidence type="ECO:0000259" key="8">
    <source>
        <dbReference type="PROSITE" id="PS51469"/>
    </source>
</evidence>
<accession>A0ABQ9YK48</accession>
<dbReference type="Proteomes" id="UP001281761">
    <property type="component" value="Unassembled WGS sequence"/>
</dbReference>
<keyword evidence="5" id="KW-0175">Coiled coil</keyword>
<evidence type="ECO:0000256" key="6">
    <source>
        <dbReference type="SAM" id="MobiDB-lite"/>
    </source>
</evidence>
<evidence type="ECO:0000313" key="9">
    <source>
        <dbReference type="EMBL" id="KAK2964142.1"/>
    </source>
</evidence>
<dbReference type="Gene3D" id="2.60.120.260">
    <property type="entry name" value="Galactose-binding domain-like"/>
    <property type="match status" value="1"/>
</dbReference>
<name>A0ABQ9YK48_9EUKA</name>
<keyword evidence="2 7" id="KW-0812">Transmembrane</keyword>
<dbReference type="InterPro" id="IPR012919">
    <property type="entry name" value="SUN_dom"/>
</dbReference>
<keyword evidence="10" id="KW-1185">Reference proteome</keyword>
<dbReference type="PANTHER" id="PTHR12911">
    <property type="entry name" value="SAD1/UNC-84-LIKE PROTEIN-RELATED"/>
    <property type="match status" value="1"/>
</dbReference>
<keyword evidence="4 7" id="KW-0472">Membrane</keyword>
<feature type="domain" description="SUN" evidence="8">
    <location>
        <begin position="518"/>
        <end position="680"/>
    </location>
</feature>
<sequence>MDIPNFEYQPVHERDTRLAVQTRGNMVYEERLSTTHVSGVDISPIGRRSGSIFGSESYEADLPAIDELEGDLPVPLGNNGFVSVFGSQVSHSPTILSTRNTPLLSPQRELPHRQSRSRTPDLPDSISIGDDDALPSTPEEPADGKKGFFSRTWNKVVTVFTPSRRKPSDKEIEPARTPPILPNDDSQTGDVVSENPNPVATEQPEPPYVHQNDNHQQVGTTHSMDDLDPEEEARQYSKRKLTRLNRALHNHQQLTLNYNSESTGGKNPYSFLFDRVVISPLRWIENHLSVIVLLLGIFVMLLYAIFWSTLIDGLVNGPKAEEDIIPLKVRYDQFRDWIEKRRKTSEERKDQKKIEEAERAKIRKQERDEANAQIKQLSNKISEIEKKLNELNKIQQAHQNDTRLADEVAAQISALNQTFEATKEQLSKDLNDLQTETGKSLEDITSKINKIPESIPNVQTPAQPLSVSTSDLEEAGIDHTNMPNVAVISAGATIVATSPPFDTRLIVNTTIINPDPTDSVVVPGKTTMQRTLRKSGIFSGLFGGRRGARHIERPEVVLRPRPTLAACYPLSRHTPSQYITIDLHRSVVIDSVTVGHHPHSKQLSTPKDFSAYIITQNGRQEIQELFVSGQYNPNGTAYQTFRPTTRKNVPCSKVKFEFLSNYGDPDYTCIYQLRVHPKQL</sequence>
<feature type="region of interest" description="Disordered" evidence="6">
    <location>
        <begin position="160"/>
        <end position="225"/>
    </location>
</feature>
<proteinExistence type="predicted"/>
<evidence type="ECO:0000256" key="4">
    <source>
        <dbReference type="ARBA" id="ARBA00023136"/>
    </source>
</evidence>
<feature type="transmembrane region" description="Helical" evidence="7">
    <location>
        <begin position="288"/>
        <end position="310"/>
    </location>
</feature>
<protein>
    <submittedName>
        <fullName evidence="9">Sad1 / UNC-like C-terminal</fullName>
    </submittedName>
</protein>
<comment type="subcellular location">
    <subcellularLocation>
        <location evidence="1">Membrane</location>
    </subcellularLocation>
</comment>
<feature type="region of interest" description="Disordered" evidence="6">
    <location>
        <begin position="92"/>
        <end position="147"/>
    </location>
</feature>
<comment type="caution">
    <text evidence="9">The sequence shown here is derived from an EMBL/GenBank/DDBJ whole genome shotgun (WGS) entry which is preliminary data.</text>
</comment>
<evidence type="ECO:0000313" key="10">
    <source>
        <dbReference type="Proteomes" id="UP001281761"/>
    </source>
</evidence>
<dbReference type="Pfam" id="PF07738">
    <property type="entry name" value="Sad1_UNC"/>
    <property type="match status" value="1"/>
</dbReference>
<feature type="coiled-coil region" evidence="5">
    <location>
        <begin position="340"/>
        <end position="436"/>
    </location>
</feature>
<dbReference type="InterPro" id="IPR045119">
    <property type="entry name" value="SUN1-5"/>
</dbReference>
<evidence type="ECO:0000256" key="2">
    <source>
        <dbReference type="ARBA" id="ARBA00022692"/>
    </source>
</evidence>
<dbReference type="PROSITE" id="PS51469">
    <property type="entry name" value="SUN"/>
    <property type="match status" value="1"/>
</dbReference>
<dbReference type="SUPFAM" id="SSF49785">
    <property type="entry name" value="Galactose-binding domain-like"/>
    <property type="match status" value="1"/>
</dbReference>